<dbReference type="EMBL" id="HBUF01150028">
    <property type="protein sequence ID" value="CAG6648019.1"/>
    <property type="molecule type" value="Transcribed_RNA"/>
</dbReference>
<dbReference type="AlphaFoldDB" id="A0A8D8RC97"/>
<name>A0A8D8RC97_9HEMI</name>
<reference evidence="1" key="1">
    <citation type="submission" date="2021-05" db="EMBL/GenBank/DDBJ databases">
        <authorList>
            <person name="Alioto T."/>
            <person name="Alioto T."/>
            <person name="Gomez Garrido J."/>
        </authorList>
    </citation>
    <scope>NUCLEOTIDE SEQUENCE</scope>
</reference>
<protein>
    <submittedName>
        <fullName evidence="1">Uncharacterized protein</fullName>
    </submittedName>
</protein>
<accession>A0A8D8RC97</accession>
<evidence type="ECO:0000313" key="1">
    <source>
        <dbReference type="EMBL" id="CAG6648021.1"/>
    </source>
</evidence>
<dbReference type="EMBL" id="HBUF01150029">
    <property type="protein sequence ID" value="CAG6648021.1"/>
    <property type="molecule type" value="Transcribed_RNA"/>
</dbReference>
<proteinExistence type="predicted"/>
<sequence length="182" mass="20269">MYLGWEEIFIGNFAEQSVANFLDYGFQGTLNSGHQLLDDVSPVLVQENVHLFTQLFVSVEKVFQLDVHLLNLGNGNEDLVQLDVGLSVLHEGFSAQLLDIQFWVNEGDVTVSVSNNREDHNLSLDAVLTNNLYIVVDVETGRELVVVDVVFDSLNSCVFESNDRGVLQVEINTDWPTALANV</sequence>
<organism evidence="1">
    <name type="scientific">Cacopsylla melanoneura</name>
    <dbReference type="NCBI Taxonomy" id="428564"/>
    <lineage>
        <taxon>Eukaryota</taxon>
        <taxon>Metazoa</taxon>
        <taxon>Ecdysozoa</taxon>
        <taxon>Arthropoda</taxon>
        <taxon>Hexapoda</taxon>
        <taxon>Insecta</taxon>
        <taxon>Pterygota</taxon>
        <taxon>Neoptera</taxon>
        <taxon>Paraneoptera</taxon>
        <taxon>Hemiptera</taxon>
        <taxon>Sternorrhyncha</taxon>
        <taxon>Psylloidea</taxon>
        <taxon>Psyllidae</taxon>
        <taxon>Psyllinae</taxon>
        <taxon>Cacopsylla</taxon>
    </lineage>
</organism>